<keyword evidence="2" id="KW-1185">Reference proteome</keyword>
<dbReference type="OrthoDB" id="2612874at2"/>
<dbReference type="RefSeq" id="WP_139602995.1">
    <property type="nucleotide sequence ID" value="NZ_VDCQ01000018.1"/>
</dbReference>
<proteinExistence type="predicted"/>
<dbReference type="EMBL" id="VDCQ01000018">
    <property type="protein sequence ID" value="TNJ65498.1"/>
    <property type="molecule type" value="Genomic_DNA"/>
</dbReference>
<accession>A0A5C4T8U7</accession>
<name>A0A5C4T8U7_9BACL</name>
<organism evidence="1 2">
    <name type="scientific">Paenibacillus hemerocallicola</name>
    <dbReference type="NCBI Taxonomy" id="1172614"/>
    <lineage>
        <taxon>Bacteria</taxon>
        <taxon>Bacillati</taxon>
        <taxon>Bacillota</taxon>
        <taxon>Bacilli</taxon>
        <taxon>Bacillales</taxon>
        <taxon>Paenibacillaceae</taxon>
        <taxon>Paenibacillus</taxon>
    </lineage>
</organism>
<dbReference type="Proteomes" id="UP000307943">
    <property type="component" value="Unassembled WGS sequence"/>
</dbReference>
<gene>
    <name evidence="1" type="ORF">FE784_14860</name>
</gene>
<dbReference type="AlphaFoldDB" id="A0A5C4T8U7"/>
<evidence type="ECO:0000313" key="2">
    <source>
        <dbReference type="Proteomes" id="UP000307943"/>
    </source>
</evidence>
<reference evidence="1 2" key="1">
    <citation type="submission" date="2019-05" db="EMBL/GenBank/DDBJ databases">
        <title>We sequenced the genome of Paenibacillus hemerocallicola KCTC 33185 for further insight into its adaptation and study the phylogeny of Paenibacillus.</title>
        <authorList>
            <person name="Narsing Rao M.P."/>
        </authorList>
    </citation>
    <scope>NUCLEOTIDE SEQUENCE [LARGE SCALE GENOMIC DNA]</scope>
    <source>
        <strain evidence="1 2">KCTC 33185</strain>
    </source>
</reference>
<protein>
    <submittedName>
        <fullName evidence="1">Uncharacterized protein</fullName>
    </submittedName>
</protein>
<sequence length="101" mass="11231">MHIAKMIQCQTPSGAKIAVNICITDSAWGKCNDDTQKGVQHILDNEPIQLLAQGGKGNGIKYEGAYWVFHTQTKQRLATTENVSWDSLPLQGLTFDKVYNH</sequence>
<evidence type="ECO:0000313" key="1">
    <source>
        <dbReference type="EMBL" id="TNJ65498.1"/>
    </source>
</evidence>
<comment type="caution">
    <text evidence="1">The sequence shown here is derived from an EMBL/GenBank/DDBJ whole genome shotgun (WGS) entry which is preliminary data.</text>
</comment>